<organism evidence="1 2">
    <name type="scientific">Perkinsus olseni</name>
    <name type="common">Perkinsus atlanticus</name>
    <dbReference type="NCBI Taxonomy" id="32597"/>
    <lineage>
        <taxon>Eukaryota</taxon>
        <taxon>Sar</taxon>
        <taxon>Alveolata</taxon>
        <taxon>Perkinsozoa</taxon>
        <taxon>Perkinsea</taxon>
        <taxon>Perkinsida</taxon>
        <taxon>Perkinsidae</taxon>
        <taxon>Perkinsus</taxon>
    </lineage>
</organism>
<proteinExistence type="predicted"/>
<accession>A0A7J6TB05</accession>
<dbReference type="EMBL" id="JABANM010008521">
    <property type="protein sequence ID" value="KAF4742474.1"/>
    <property type="molecule type" value="Genomic_DNA"/>
</dbReference>
<evidence type="ECO:0000313" key="2">
    <source>
        <dbReference type="Proteomes" id="UP000574390"/>
    </source>
</evidence>
<name>A0A7J6TB05_PEROL</name>
<protein>
    <submittedName>
        <fullName evidence="1">Uncharacterized protein</fullName>
    </submittedName>
</protein>
<dbReference type="Proteomes" id="UP000574390">
    <property type="component" value="Unassembled WGS sequence"/>
</dbReference>
<comment type="caution">
    <text evidence="1">The sequence shown here is derived from an EMBL/GenBank/DDBJ whole genome shotgun (WGS) entry which is preliminary data.</text>
</comment>
<dbReference type="AlphaFoldDB" id="A0A7J6TB05"/>
<gene>
    <name evidence="1" type="ORF">FOZ62_020446</name>
</gene>
<reference evidence="1 2" key="1">
    <citation type="submission" date="2020-04" db="EMBL/GenBank/DDBJ databases">
        <title>Perkinsus olseni comparative genomics.</title>
        <authorList>
            <person name="Bogema D.R."/>
        </authorList>
    </citation>
    <scope>NUCLEOTIDE SEQUENCE [LARGE SCALE GENOMIC DNA]</scope>
    <source>
        <strain evidence="1">ATCC PRA-205</strain>
    </source>
</reference>
<evidence type="ECO:0000313" key="1">
    <source>
        <dbReference type="EMBL" id="KAF4742474.1"/>
    </source>
</evidence>
<sequence>MDRPRLIGAALLSLGVVAICEFKRRRRGRESSPPSVAVAVIGDSFCDIVCRLEKDDLPEWGEDVADSLP</sequence>